<evidence type="ECO:0000313" key="1">
    <source>
        <dbReference type="EMBL" id="KAK8870197.1"/>
    </source>
</evidence>
<organism evidence="1 2">
    <name type="scientific">Tritrichomonas musculus</name>
    <dbReference type="NCBI Taxonomy" id="1915356"/>
    <lineage>
        <taxon>Eukaryota</taxon>
        <taxon>Metamonada</taxon>
        <taxon>Parabasalia</taxon>
        <taxon>Tritrichomonadida</taxon>
        <taxon>Tritrichomonadidae</taxon>
        <taxon>Tritrichomonas</taxon>
    </lineage>
</organism>
<dbReference type="EMBL" id="JAPFFF010000014">
    <property type="protein sequence ID" value="KAK8870197.1"/>
    <property type="molecule type" value="Genomic_DNA"/>
</dbReference>
<keyword evidence="2" id="KW-1185">Reference proteome</keyword>
<gene>
    <name evidence="1" type="ORF">M9Y10_008074</name>
</gene>
<reference evidence="1 2" key="1">
    <citation type="submission" date="2024-04" db="EMBL/GenBank/DDBJ databases">
        <title>Tritrichomonas musculus Genome.</title>
        <authorList>
            <person name="Alves-Ferreira E."/>
            <person name="Grigg M."/>
            <person name="Lorenzi H."/>
            <person name="Galac M."/>
        </authorList>
    </citation>
    <scope>NUCLEOTIDE SEQUENCE [LARGE SCALE GENOMIC DNA]</scope>
    <source>
        <strain evidence="1 2">EAF2021</strain>
    </source>
</reference>
<accession>A0ABR2IXY5</accession>
<name>A0ABR2IXY5_9EUKA</name>
<dbReference type="Proteomes" id="UP001470230">
    <property type="component" value="Unassembled WGS sequence"/>
</dbReference>
<comment type="caution">
    <text evidence="1">The sequence shown here is derived from an EMBL/GenBank/DDBJ whole genome shotgun (WGS) entry which is preliminary data.</text>
</comment>
<proteinExistence type="predicted"/>
<protein>
    <submittedName>
        <fullName evidence="1">Uncharacterized protein</fullName>
    </submittedName>
</protein>
<evidence type="ECO:0000313" key="2">
    <source>
        <dbReference type="Proteomes" id="UP001470230"/>
    </source>
</evidence>
<sequence>MLYNYVNEETIDNGFVNIDDGIETIKVIEEQPVCDSETEDCTSIANIAEQEPIVEHPVETTVKEHLVEPTDPTDI</sequence>